<comment type="caution">
    <text evidence="7">The sequence shown here is derived from an EMBL/GenBank/DDBJ whole genome shotgun (WGS) entry which is preliminary data.</text>
</comment>
<dbReference type="InterPro" id="IPR000719">
    <property type="entry name" value="Prot_kinase_dom"/>
</dbReference>
<feature type="binding site" evidence="4">
    <location>
        <position position="52"/>
    </location>
    <ligand>
        <name>ATP</name>
        <dbReference type="ChEBI" id="CHEBI:30616"/>
    </ligand>
</feature>
<dbReference type="PANTHER" id="PTHR11909">
    <property type="entry name" value="CASEIN KINASE-RELATED"/>
    <property type="match status" value="1"/>
</dbReference>
<feature type="domain" description="Protein kinase" evidence="6">
    <location>
        <begin position="21"/>
        <end position="285"/>
    </location>
</feature>
<organism evidence="7 8">
    <name type="scientific">Streblomastix strix</name>
    <dbReference type="NCBI Taxonomy" id="222440"/>
    <lineage>
        <taxon>Eukaryota</taxon>
        <taxon>Metamonada</taxon>
        <taxon>Preaxostyla</taxon>
        <taxon>Oxymonadida</taxon>
        <taxon>Streblomastigidae</taxon>
        <taxon>Streblomastix</taxon>
    </lineage>
</organism>
<accession>A0A5J4WMM8</accession>
<keyword evidence="2 4" id="KW-0547">Nucleotide-binding</keyword>
<gene>
    <name evidence="7" type="ORF">EZS28_008228</name>
</gene>
<dbReference type="PROSITE" id="PS00108">
    <property type="entry name" value="PROTEIN_KINASE_ST"/>
    <property type="match status" value="1"/>
</dbReference>
<evidence type="ECO:0000256" key="3">
    <source>
        <dbReference type="ARBA" id="ARBA00022840"/>
    </source>
</evidence>
<sequence length="381" mass="44201">MTSPQQARVPFKPGDVIKDRYTLLRQIGAGTYGAIFAAVYRGNAVSRLAAIKLERENQKYSLQYNEVNVMKALAASSHFAKFFRCGTHEGFKFVCMELLGPSLIQLVNRNRPYSLTLFQLLKFGIQAIKILQELHRAGFIHRDVKPENFVIGNTKNTSGTLYLIDFGLCKPILMEDGKIVRPTNQGSLRGTLRYASPNGHKLVELGRHDDLISLLYMMVDCYMRKLPWSNTENPDNILQIKEQSRGGILLQNMPPEFQEFENHIFSLNYEDEPNYKKLIGLLSLIGYNNRFDLNNWPFEWEEELNQQRSIVQQRQINGKSEFKLIENQDQQRNMKTINDEQQQNQRQIHPIENISIQDQYNYELTNLSLISEITMKNMNIM</sequence>
<keyword evidence="5" id="KW-0808">Transferase</keyword>
<evidence type="ECO:0000256" key="1">
    <source>
        <dbReference type="ARBA" id="ARBA00012513"/>
    </source>
</evidence>
<dbReference type="InterPro" id="IPR017441">
    <property type="entry name" value="Protein_kinase_ATP_BS"/>
</dbReference>
<dbReference type="SMART" id="SM00220">
    <property type="entry name" value="S_TKc"/>
    <property type="match status" value="1"/>
</dbReference>
<dbReference type="Pfam" id="PF00069">
    <property type="entry name" value="Pkinase"/>
    <property type="match status" value="1"/>
</dbReference>
<dbReference type="OrthoDB" id="5979581at2759"/>
<dbReference type="EMBL" id="SNRW01001476">
    <property type="protein sequence ID" value="KAA6396244.1"/>
    <property type="molecule type" value="Genomic_DNA"/>
</dbReference>
<dbReference type="EC" id="2.7.11.1" evidence="1"/>
<dbReference type="PROSITE" id="PS50011">
    <property type="entry name" value="PROTEIN_KINASE_DOM"/>
    <property type="match status" value="1"/>
</dbReference>
<dbReference type="Gene3D" id="1.10.510.10">
    <property type="entry name" value="Transferase(Phosphotransferase) domain 1"/>
    <property type="match status" value="1"/>
</dbReference>
<evidence type="ECO:0000313" key="7">
    <source>
        <dbReference type="EMBL" id="KAA6396244.1"/>
    </source>
</evidence>
<dbReference type="InterPro" id="IPR011009">
    <property type="entry name" value="Kinase-like_dom_sf"/>
</dbReference>
<evidence type="ECO:0000256" key="2">
    <source>
        <dbReference type="ARBA" id="ARBA00022741"/>
    </source>
</evidence>
<evidence type="ECO:0000313" key="8">
    <source>
        <dbReference type="Proteomes" id="UP000324800"/>
    </source>
</evidence>
<keyword evidence="5" id="KW-0723">Serine/threonine-protein kinase</keyword>
<feature type="non-terminal residue" evidence="7">
    <location>
        <position position="381"/>
    </location>
</feature>
<evidence type="ECO:0000259" key="6">
    <source>
        <dbReference type="PROSITE" id="PS50011"/>
    </source>
</evidence>
<keyword evidence="3 4" id="KW-0067">ATP-binding</keyword>
<keyword evidence="5" id="KW-0418">Kinase</keyword>
<name>A0A5J4WMM8_9EUKA</name>
<dbReference type="PROSITE" id="PS00107">
    <property type="entry name" value="PROTEIN_KINASE_ATP"/>
    <property type="match status" value="1"/>
</dbReference>
<dbReference type="GO" id="GO:0004674">
    <property type="term" value="F:protein serine/threonine kinase activity"/>
    <property type="evidence" value="ECO:0007669"/>
    <property type="project" value="UniProtKB-KW"/>
</dbReference>
<protein>
    <recommendedName>
        <fullName evidence="1">non-specific serine/threonine protein kinase</fullName>
        <ecNumber evidence="1">2.7.11.1</ecNumber>
    </recommendedName>
</protein>
<evidence type="ECO:0000256" key="4">
    <source>
        <dbReference type="PROSITE-ProRule" id="PRU10141"/>
    </source>
</evidence>
<comment type="similarity">
    <text evidence="5">Belongs to the protein kinase superfamily.</text>
</comment>
<proteinExistence type="inferred from homology"/>
<reference evidence="7 8" key="1">
    <citation type="submission" date="2019-03" db="EMBL/GenBank/DDBJ databases">
        <title>Single cell metagenomics reveals metabolic interactions within the superorganism composed of flagellate Streblomastix strix and complex community of Bacteroidetes bacteria on its surface.</title>
        <authorList>
            <person name="Treitli S.C."/>
            <person name="Kolisko M."/>
            <person name="Husnik F."/>
            <person name="Keeling P."/>
            <person name="Hampl V."/>
        </authorList>
    </citation>
    <scope>NUCLEOTIDE SEQUENCE [LARGE SCALE GENOMIC DNA]</scope>
    <source>
        <strain evidence="7">ST1C</strain>
    </source>
</reference>
<dbReference type="InterPro" id="IPR008271">
    <property type="entry name" value="Ser/Thr_kinase_AS"/>
</dbReference>
<dbReference type="GO" id="GO:0005524">
    <property type="term" value="F:ATP binding"/>
    <property type="evidence" value="ECO:0007669"/>
    <property type="project" value="UniProtKB-UniRule"/>
</dbReference>
<dbReference type="InterPro" id="IPR050235">
    <property type="entry name" value="CK1_Ser-Thr_kinase"/>
</dbReference>
<dbReference type="SUPFAM" id="SSF56112">
    <property type="entry name" value="Protein kinase-like (PK-like)"/>
    <property type="match status" value="1"/>
</dbReference>
<evidence type="ECO:0000256" key="5">
    <source>
        <dbReference type="RuleBase" id="RU000304"/>
    </source>
</evidence>
<dbReference type="Proteomes" id="UP000324800">
    <property type="component" value="Unassembled WGS sequence"/>
</dbReference>
<dbReference type="AlphaFoldDB" id="A0A5J4WMM8"/>